<proteinExistence type="predicted"/>
<dbReference type="Gene3D" id="1.10.10.10">
    <property type="entry name" value="Winged helix-like DNA-binding domain superfamily/Winged helix DNA-binding domain"/>
    <property type="match status" value="1"/>
</dbReference>
<comment type="caution">
    <text evidence="2">The sequence shown here is derived from an EMBL/GenBank/DDBJ whole genome shotgun (WGS) entry which is preliminary data.</text>
</comment>
<dbReference type="InterPro" id="IPR000792">
    <property type="entry name" value="Tscrpt_reg_LuxR_C"/>
</dbReference>
<gene>
    <name evidence="2" type="ORF">GCM10010991_37010</name>
</gene>
<evidence type="ECO:0000313" key="2">
    <source>
        <dbReference type="EMBL" id="GGO38930.1"/>
    </source>
</evidence>
<keyword evidence="3" id="KW-1185">Reference proteome</keyword>
<dbReference type="InterPro" id="IPR016032">
    <property type="entry name" value="Sig_transdc_resp-reg_C-effctor"/>
</dbReference>
<organism evidence="2 3">
    <name type="scientific">Gemmobacter aquaticus</name>
    <dbReference type="NCBI Taxonomy" id="490185"/>
    <lineage>
        <taxon>Bacteria</taxon>
        <taxon>Pseudomonadati</taxon>
        <taxon>Pseudomonadota</taxon>
        <taxon>Alphaproteobacteria</taxon>
        <taxon>Rhodobacterales</taxon>
        <taxon>Paracoccaceae</taxon>
        <taxon>Gemmobacter</taxon>
    </lineage>
</organism>
<dbReference type="SMART" id="SM00421">
    <property type="entry name" value="HTH_LUXR"/>
    <property type="match status" value="1"/>
</dbReference>
<dbReference type="AlphaFoldDB" id="A0A917YNM6"/>
<evidence type="ECO:0000259" key="1">
    <source>
        <dbReference type="SMART" id="SM00421"/>
    </source>
</evidence>
<evidence type="ECO:0000313" key="3">
    <source>
        <dbReference type="Proteomes" id="UP000598196"/>
    </source>
</evidence>
<reference evidence="2 3" key="1">
    <citation type="journal article" date="2014" name="Int. J. Syst. Evol. Microbiol.">
        <title>Complete genome sequence of Corynebacterium casei LMG S-19264T (=DSM 44701T), isolated from a smear-ripened cheese.</title>
        <authorList>
            <consortium name="US DOE Joint Genome Institute (JGI-PGF)"/>
            <person name="Walter F."/>
            <person name="Albersmeier A."/>
            <person name="Kalinowski J."/>
            <person name="Ruckert C."/>
        </authorList>
    </citation>
    <scope>NUCLEOTIDE SEQUENCE [LARGE SCALE GENOMIC DNA]</scope>
    <source>
        <strain evidence="2 3">CGMCC 1.7029</strain>
    </source>
</reference>
<protein>
    <recommendedName>
        <fullName evidence="1">HTH luxR-type domain-containing protein</fullName>
    </recommendedName>
</protein>
<dbReference type="SUPFAM" id="SSF46894">
    <property type="entry name" value="C-terminal effector domain of the bipartite response regulators"/>
    <property type="match status" value="1"/>
</dbReference>
<dbReference type="RefSeq" id="WP_146284723.1">
    <property type="nucleotide sequence ID" value="NZ_BMLP01000015.1"/>
</dbReference>
<dbReference type="InterPro" id="IPR036388">
    <property type="entry name" value="WH-like_DNA-bd_sf"/>
</dbReference>
<feature type="domain" description="HTH luxR-type" evidence="1">
    <location>
        <begin position="300"/>
        <end position="357"/>
    </location>
</feature>
<accession>A0A917YNM6</accession>
<dbReference type="Pfam" id="PF00196">
    <property type="entry name" value="GerE"/>
    <property type="match status" value="1"/>
</dbReference>
<sequence>MNIQSMSVTSFPVRHSPVLGRILSAVAPRALALLDCPHHPRLLAGFDLPLPVAALPDAALAPALRGLAQAMAPEAMQAEPRTAQRTARAEVAPLPVAALPQAELDRLLPAGPAEGGWHGFRCRLECGTTDLVLVHLPATRFHARAVAALLRLIWPALRSETDEEAEPCHGEDHCDEALLWLMRARIDIGALVVNPRGLILRMNSTARRMMAEGRVLMRGHGGLHARCPEQTRKLREAISLCARGPIGRDGRILFLRPEGDGPAVPVTLARYVHDGAPTDLVTLLLPEPPEPARVERIARELGLTAAEARVAAMLQTGLSNRAAATSLGLTEQSFSTYAKRVLGKLNVRSRAEMAQMLTWQTHGGTEP</sequence>
<dbReference type="GO" id="GO:0006355">
    <property type="term" value="P:regulation of DNA-templated transcription"/>
    <property type="evidence" value="ECO:0007669"/>
    <property type="project" value="InterPro"/>
</dbReference>
<dbReference type="OrthoDB" id="7851119at2"/>
<dbReference type="Proteomes" id="UP000598196">
    <property type="component" value="Unassembled WGS sequence"/>
</dbReference>
<dbReference type="EMBL" id="BMLP01000015">
    <property type="protein sequence ID" value="GGO38930.1"/>
    <property type="molecule type" value="Genomic_DNA"/>
</dbReference>
<dbReference type="GO" id="GO:0003677">
    <property type="term" value="F:DNA binding"/>
    <property type="evidence" value="ECO:0007669"/>
    <property type="project" value="InterPro"/>
</dbReference>
<name>A0A917YNM6_9RHOB</name>